<evidence type="ECO:0000313" key="2">
    <source>
        <dbReference type="EMBL" id="GIM44677.1"/>
    </source>
</evidence>
<feature type="region of interest" description="Disordered" evidence="1">
    <location>
        <begin position="1"/>
        <end position="32"/>
    </location>
</feature>
<keyword evidence="3" id="KW-1185">Reference proteome</keyword>
<dbReference type="EMBL" id="BOQE01000001">
    <property type="protein sequence ID" value="GIM44677.1"/>
    <property type="molecule type" value="Genomic_DNA"/>
</dbReference>
<name>A0AAV4LA33_9BACL</name>
<protein>
    <submittedName>
        <fullName evidence="2">Uncharacterized protein</fullName>
    </submittedName>
</protein>
<reference evidence="2" key="1">
    <citation type="journal article" date="2023" name="Int. J. Syst. Evol. Microbiol.">
        <title>Collibacillus ludicampi gen. nov., sp. nov., a new soil bacterium of the family Alicyclobacillaceae.</title>
        <authorList>
            <person name="Jojima T."/>
            <person name="Ioku Y."/>
            <person name="Fukuta Y."/>
            <person name="Shirasaka N."/>
            <person name="Matsumura Y."/>
            <person name="Mori M."/>
        </authorList>
    </citation>
    <scope>NUCLEOTIDE SEQUENCE</scope>
    <source>
        <strain evidence="2">TP075</strain>
    </source>
</reference>
<evidence type="ECO:0000256" key="1">
    <source>
        <dbReference type="SAM" id="MobiDB-lite"/>
    </source>
</evidence>
<dbReference type="AlphaFoldDB" id="A0AAV4LA33"/>
<dbReference type="RefSeq" id="WP_282197944.1">
    <property type="nucleotide sequence ID" value="NZ_BOQE01000001.1"/>
</dbReference>
<gene>
    <name evidence="2" type="ORF">DNHGIG_02260</name>
</gene>
<evidence type="ECO:0000313" key="3">
    <source>
        <dbReference type="Proteomes" id="UP001057291"/>
    </source>
</evidence>
<accession>A0AAV4LA33</accession>
<sequence length="62" mass="6812">MEPMEPEINRKVNESSNVLNDLAEEDKEEGMDRMVDEGGGVVEQNVPAGAPILRNDLTDVQS</sequence>
<comment type="caution">
    <text evidence="2">The sequence shown here is derived from an EMBL/GenBank/DDBJ whole genome shotgun (WGS) entry which is preliminary data.</text>
</comment>
<proteinExistence type="predicted"/>
<organism evidence="2 3">
    <name type="scientific">Collibacillus ludicampi</name>
    <dbReference type="NCBI Taxonomy" id="2771369"/>
    <lineage>
        <taxon>Bacteria</taxon>
        <taxon>Bacillati</taxon>
        <taxon>Bacillota</taxon>
        <taxon>Bacilli</taxon>
        <taxon>Bacillales</taxon>
        <taxon>Alicyclobacillaceae</taxon>
        <taxon>Collibacillus</taxon>
    </lineage>
</organism>
<dbReference type="Proteomes" id="UP001057291">
    <property type="component" value="Unassembled WGS sequence"/>
</dbReference>